<organism evidence="3 4">
    <name type="scientific">Helianthus annuus</name>
    <name type="common">Common sunflower</name>
    <dbReference type="NCBI Taxonomy" id="4232"/>
    <lineage>
        <taxon>Eukaryota</taxon>
        <taxon>Viridiplantae</taxon>
        <taxon>Streptophyta</taxon>
        <taxon>Embryophyta</taxon>
        <taxon>Tracheophyta</taxon>
        <taxon>Spermatophyta</taxon>
        <taxon>Magnoliopsida</taxon>
        <taxon>eudicotyledons</taxon>
        <taxon>Gunneridae</taxon>
        <taxon>Pentapetalae</taxon>
        <taxon>asterids</taxon>
        <taxon>campanulids</taxon>
        <taxon>Asterales</taxon>
        <taxon>Asteraceae</taxon>
        <taxon>Asteroideae</taxon>
        <taxon>Heliantheae alliance</taxon>
        <taxon>Heliantheae</taxon>
        <taxon>Helianthus</taxon>
    </lineage>
</organism>
<dbReference type="Gramene" id="mRNA:HanXRQr2_Chr14g0648591">
    <property type="protein sequence ID" value="mRNA:HanXRQr2_Chr14g0648591"/>
    <property type="gene ID" value="HanXRQr2_Chr14g0648591"/>
</dbReference>
<accession>A0A9K3H724</accession>
<dbReference type="EMBL" id="MNCJ02000329">
    <property type="protein sequence ID" value="KAF5769465.1"/>
    <property type="molecule type" value="Genomic_DNA"/>
</dbReference>
<dbReference type="Pfam" id="PF07466">
    <property type="entry name" value="DUF1517"/>
    <property type="match status" value="1"/>
</dbReference>
<evidence type="ECO:0000313" key="3">
    <source>
        <dbReference type="EMBL" id="KAF5769465.1"/>
    </source>
</evidence>
<name>A0A9K3H724_HELAN</name>
<feature type="signal peptide" evidence="2">
    <location>
        <begin position="1"/>
        <end position="23"/>
    </location>
</feature>
<dbReference type="InterPro" id="IPR053023">
    <property type="entry name" value="FLAP_modulator"/>
</dbReference>
<keyword evidence="4" id="KW-1185">Reference proteome</keyword>
<dbReference type="Proteomes" id="UP000215914">
    <property type="component" value="Unassembled WGS sequence"/>
</dbReference>
<dbReference type="PIRSF" id="PIRSF037221">
    <property type="entry name" value="DUF1517"/>
    <property type="match status" value="1"/>
</dbReference>
<dbReference type="PANTHER" id="PTHR33975:SF2">
    <property type="entry name" value="MYELIN-ASSOCIATED OLIGODENDROCYTE BASIC PROTEIN"/>
    <property type="match status" value="1"/>
</dbReference>
<evidence type="ECO:0000313" key="4">
    <source>
        <dbReference type="Proteomes" id="UP000215914"/>
    </source>
</evidence>
<dbReference type="InterPro" id="IPR010903">
    <property type="entry name" value="DUF1517"/>
</dbReference>
<feature type="compositionally biased region" description="Low complexity" evidence="1">
    <location>
        <begin position="69"/>
        <end position="80"/>
    </location>
</feature>
<evidence type="ECO:0000256" key="2">
    <source>
        <dbReference type="SAM" id="SignalP"/>
    </source>
</evidence>
<comment type="caution">
    <text evidence="3">The sequence shown here is derived from an EMBL/GenBank/DDBJ whole genome shotgun (WGS) entry which is preliminary data.</text>
</comment>
<evidence type="ECO:0000256" key="1">
    <source>
        <dbReference type="SAM" id="MobiDB-lite"/>
    </source>
</evidence>
<dbReference type="OrthoDB" id="542507at2759"/>
<feature type="chain" id="PRO_5039906707" evidence="2">
    <location>
        <begin position="24"/>
        <end position="308"/>
    </location>
</feature>
<feature type="region of interest" description="Disordered" evidence="1">
    <location>
        <begin position="35"/>
        <end position="80"/>
    </location>
</feature>
<keyword evidence="2" id="KW-0732">Signal</keyword>
<protein>
    <submittedName>
        <fullName evidence="3">Uncharacterized protein</fullName>
    </submittedName>
</protein>
<dbReference type="AlphaFoldDB" id="A0A9K3H724"/>
<feature type="compositionally biased region" description="Low complexity" evidence="1">
    <location>
        <begin position="35"/>
        <end position="50"/>
    </location>
</feature>
<sequence length="308" mass="34262">MMSMTGMVLLSLLMVYHHHLALAASGGRISGTSFRSSSSSRTATSSYSKSCNIPRSSYSRRYNTKTGGSPESSSSKSYSTHINSPARQVFAVEFSLRDCCIIIVTVFAIYLRLRRYADENRVEISVLKLQVGLSGIARSLQKDLNQIAETADTSTPKGFGHILQETTLSMLQHLDYCISGYSSVEVKRGEDECEKRFNELSKEERDKFDEETLVNSNNIRKQSVTSHEVVSDAVCNKYIVVTIIVAASGAHELPPIKTRELVKIALQKLASIPSNNILAVEVLWTPQKENDTLTEQNMLQDYPLLQPL</sequence>
<proteinExistence type="predicted"/>
<dbReference type="GO" id="GO:0009507">
    <property type="term" value="C:chloroplast"/>
    <property type="evidence" value="ECO:0000318"/>
    <property type="project" value="GO_Central"/>
</dbReference>
<reference evidence="3" key="2">
    <citation type="submission" date="2020-06" db="EMBL/GenBank/DDBJ databases">
        <title>Helianthus annuus Genome sequencing and assembly Release 2.</title>
        <authorList>
            <person name="Gouzy J."/>
            <person name="Langlade N."/>
            <person name="Munos S."/>
        </authorList>
    </citation>
    <scope>NUCLEOTIDE SEQUENCE</scope>
    <source>
        <tissue evidence="3">Leaves</tissue>
    </source>
</reference>
<dbReference type="PANTHER" id="PTHR33975">
    <property type="entry name" value="MYELIN-ASSOCIATED OLIGODENDROCYTE BASIC PROTEIN"/>
    <property type="match status" value="1"/>
</dbReference>
<feature type="compositionally biased region" description="Polar residues" evidence="1">
    <location>
        <begin position="51"/>
        <end position="67"/>
    </location>
</feature>
<gene>
    <name evidence="3" type="ORF">HanXRQr2_Chr14g0648591</name>
</gene>
<reference evidence="3" key="1">
    <citation type="journal article" date="2017" name="Nature">
        <title>The sunflower genome provides insights into oil metabolism, flowering and Asterid evolution.</title>
        <authorList>
            <person name="Badouin H."/>
            <person name="Gouzy J."/>
            <person name="Grassa C.J."/>
            <person name="Murat F."/>
            <person name="Staton S.E."/>
            <person name="Cottret L."/>
            <person name="Lelandais-Briere C."/>
            <person name="Owens G.L."/>
            <person name="Carrere S."/>
            <person name="Mayjonade B."/>
            <person name="Legrand L."/>
            <person name="Gill N."/>
            <person name="Kane N.C."/>
            <person name="Bowers J.E."/>
            <person name="Hubner S."/>
            <person name="Bellec A."/>
            <person name="Berard A."/>
            <person name="Berges H."/>
            <person name="Blanchet N."/>
            <person name="Boniface M.C."/>
            <person name="Brunel D."/>
            <person name="Catrice O."/>
            <person name="Chaidir N."/>
            <person name="Claudel C."/>
            <person name="Donnadieu C."/>
            <person name="Faraut T."/>
            <person name="Fievet G."/>
            <person name="Helmstetter N."/>
            <person name="King M."/>
            <person name="Knapp S.J."/>
            <person name="Lai Z."/>
            <person name="Le Paslier M.C."/>
            <person name="Lippi Y."/>
            <person name="Lorenzon L."/>
            <person name="Mandel J.R."/>
            <person name="Marage G."/>
            <person name="Marchand G."/>
            <person name="Marquand E."/>
            <person name="Bret-Mestries E."/>
            <person name="Morien E."/>
            <person name="Nambeesan S."/>
            <person name="Nguyen T."/>
            <person name="Pegot-Espagnet P."/>
            <person name="Pouilly N."/>
            <person name="Raftis F."/>
            <person name="Sallet E."/>
            <person name="Schiex T."/>
            <person name="Thomas J."/>
            <person name="Vandecasteele C."/>
            <person name="Vares D."/>
            <person name="Vear F."/>
            <person name="Vautrin S."/>
            <person name="Crespi M."/>
            <person name="Mangin B."/>
            <person name="Burke J.M."/>
            <person name="Salse J."/>
            <person name="Munos S."/>
            <person name="Vincourt P."/>
            <person name="Rieseberg L.H."/>
            <person name="Langlade N.B."/>
        </authorList>
    </citation>
    <scope>NUCLEOTIDE SEQUENCE</scope>
    <source>
        <tissue evidence="3">Leaves</tissue>
    </source>
</reference>